<evidence type="ECO:0000313" key="3">
    <source>
        <dbReference type="Proteomes" id="UP001500683"/>
    </source>
</evidence>
<gene>
    <name evidence="2" type="ORF">GCM10022214_66720</name>
</gene>
<dbReference type="RefSeq" id="WP_344955592.1">
    <property type="nucleotide sequence ID" value="NZ_BAAAZG010000052.1"/>
</dbReference>
<feature type="compositionally biased region" description="Acidic residues" evidence="1">
    <location>
        <begin position="458"/>
        <end position="475"/>
    </location>
</feature>
<sequence length="768" mass="86951">MSVPNINVRPHGRILSVLGDIEFTQWQCLAELIDNSFDDFLAQRDTIGSERPTVSISLPGRNSDVRTAEVWVRDNGRGMNLETLSNAVRAGWTSNNRYGSLGLYGMGFNVATARLGRRTTIKTTRAGDPSWIVLTLDLVQLGRGDDYEVPVRYEPKDHPDEHGTLIIISDLKRDQWDALSKQDAKIRERLGDVYSYLLRERDFLITVNGKKVPPRLPCVWDESRTVTRNGVKIPAIIKIDQPLAPAKACKDCGHWNPEWVESCDDCQGERLELRARRIWGWIGVQRYLHKTDYGIDFLRNGRKILIRDKRLFFFEDPDGIEDPDPEYPVDSRHKRGRFVGEIHCDHVPVTYKKDAFEYDGPEWRTVVRTVRGDSPIREKIAKNLGLPRNTSPLAKLFTGFRREDPGLNYLVPGDGKQALFEKAIQWARAFREGDPEYQTDRIWYEAAFRHDHPIVPESADDPDDVLGEMGLEDNDNEKADEQPDASPTGGAPEPPPGETLDQRLARYRDKAVQIVDLSGRYEATGLGGVELVAWAVRERRLQDPAGNFVPAFTHMLKAPTVEIFLAVNNPLFTGFGVDMRDLAMVELAEFMRVRGRDPKPLSAVLADIKSRATDQKITPDVLASRAGRLLDRIREAMHREIKGAPTGYWELLQEGERALAQRRFALERGDATWETVVESGEFAFFLPANAVMSLIEKRPEAFLDGKVFKRAYVGLTDDNSRVLVVSRLVGFVSDLALMEEHQPRLGFIELQRVKLSCLLVEADLADTE</sequence>
<proteinExistence type="predicted"/>
<dbReference type="InterPro" id="IPR036890">
    <property type="entry name" value="HATPase_C_sf"/>
</dbReference>
<organism evidence="2 3">
    <name type="scientific">Actinomadura miaoliensis</name>
    <dbReference type="NCBI Taxonomy" id="430685"/>
    <lineage>
        <taxon>Bacteria</taxon>
        <taxon>Bacillati</taxon>
        <taxon>Actinomycetota</taxon>
        <taxon>Actinomycetes</taxon>
        <taxon>Streptosporangiales</taxon>
        <taxon>Thermomonosporaceae</taxon>
        <taxon>Actinomadura</taxon>
    </lineage>
</organism>
<evidence type="ECO:0008006" key="4">
    <source>
        <dbReference type="Google" id="ProtNLM"/>
    </source>
</evidence>
<comment type="caution">
    <text evidence="2">The sequence shown here is derived from an EMBL/GenBank/DDBJ whole genome shotgun (WGS) entry which is preliminary data.</text>
</comment>
<dbReference type="Gene3D" id="3.30.565.10">
    <property type="entry name" value="Histidine kinase-like ATPase, C-terminal domain"/>
    <property type="match status" value="1"/>
</dbReference>
<dbReference type="EMBL" id="BAAAZG010000052">
    <property type="protein sequence ID" value="GAA4094658.1"/>
    <property type="molecule type" value="Genomic_DNA"/>
</dbReference>
<evidence type="ECO:0000256" key="1">
    <source>
        <dbReference type="SAM" id="MobiDB-lite"/>
    </source>
</evidence>
<dbReference type="Pfam" id="PF13589">
    <property type="entry name" value="HATPase_c_3"/>
    <property type="match status" value="1"/>
</dbReference>
<evidence type="ECO:0000313" key="2">
    <source>
        <dbReference type="EMBL" id="GAA4094658.1"/>
    </source>
</evidence>
<feature type="region of interest" description="Disordered" evidence="1">
    <location>
        <begin position="453"/>
        <end position="500"/>
    </location>
</feature>
<reference evidence="3" key="1">
    <citation type="journal article" date="2019" name="Int. J. Syst. Evol. Microbiol.">
        <title>The Global Catalogue of Microorganisms (GCM) 10K type strain sequencing project: providing services to taxonomists for standard genome sequencing and annotation.</title>
        <authorList>
            <consortium name="The Broad Institute Genomics Platform"/>
            <consortium name="The Broad Institute Genome Sequencing Center for Infectious Disease"/>
            <person name="Wu L."/>
            <person name="Ma J."/>
        </authorList>
    </citation>
    <scope>NUCLEOTIDE SEQUENCE [LARGE SCALE GENOMIC DNA]</scope>
    <source>
        <strain evidence="3">JCM 16702</strain>
    </source>
</reference>
<name>A0ABP7WQX0_9ACTN</name>
<dbReference type="Proteomes" id="UP001500683">
    <property type="component" value="Unassembled WGS sequence"/>
</dbReference>
<keyword evidence="3" id="KW-1185">Reference proteome</keyword>
<accession>A0ABP7WQX0</accession>
<protein>
    <recommendedName>
        <fullName evidence="4">ATP-binding protein</fullName>
    </recommendedName>
</protein>
<dbReference type="SUPFAM" id="SSF55874">
    <property type="entry name" value="ATPase domain of HSP90 chaperone/DNA topoisomerase II/histidine kinase"/>
    <property type="match status" value="1"/>
</dbReference>